<dbReference type="Pfam" id="PF13041">
    <property type="entry name" value="PPR_2"/>
    <property type="match status" value="2"/>
</dbReference>
<dbReference type="OrthoDB" id="746396at2759"/>
<dbReference type="Pfam" id="PF01535">
    <property type="entry name" value="PPR"/>
    <property type="match status" value="3"/>
</dbReference>
<comment type="caution">
    <text evidence="3">The sequence shown here is derived from an EMBL/GenBank/DDBJ whole genome shotgun (WGS) entry which is preliminary data.</text>
</comment>
<proteinExistence type="predicted"/>
<dbReference type="GO" id="GO:0003723">
    <property type="term" value="F:RNA binding"/>
    <property type="evidence" value="ECO:0007669"/>
    <property type="project" value="InterPro"/>
</dbReference>
<dbReference type="Gene3D" id="1.25.40.10">
    <property type="entry name" value="Tetratricopeptide repeat domain"/>
    <property type="match status" value="3"/>
</dbReference>
<dbReference type="GO" id="GO:0099402">
    <property type="term" value="P:plant organ development"/>
    <property type="evidence" value="ECO:0007669"/>
    <property type="project" value="UniProtKB-ARBA"/>
</dbReference>
<accession>A0A8S0PCH7</accession>
<name>A0A8S0PCH7_OLEEU</name>
<reference evidence="3 4" key="1">
    <citation type="submission" date="2019-12" db="EMBL/GenBank/DDBJ databases">
        <authorList>
            <person name="Alioto T."/>
            <person name="Alioto T."/>
            <person name="Gomez Garrido J."/>
        </authorList>
    </citation>
    <scope>NUCLEOTIDE SEQUENCE [LARGE SCALE GENOMIC DNA]</scope>
</reference>
<organism evidence="3 4">
    <name type="scientific">Olea europaea subsp. europaea</name>
    <dbReference type="NCBI Taxonomy" id="158383"/>
    <lineage>
        <taxon>Eukaryota</taxon>
        <taxon>Viridiplantae</taxon>
        <taxon>Streptophyta</taxon>
        <taxon>Embryophyta</taxon>
        <taxon>Tracheophyta</taxon>
        <taxon>Spermatophyta</taxon>
        <taxon>Magnoliopsida</taxon>
        <taxon>eudicotyledons</taxon>
        <taxon>Gunneridae</taxon>
        <taxon>Pentapetalae</taxon>
        <taxon>asterids</taxon>
        <taxon>lamiids</taxon>
        <taxon>Lamiales</taxon>
        <taxon>Oleaceae</taxon>
        <taxon>Oleeae</taxon>
        <taxon>Olea</taxon>
    </lineage>
</organism>
<dbReference type="PROSITE" id="PS51375">
    <property type="entry name" value="PPR"/>
    <property type="match status" value="3"/>
</dbReference>
<gene>
    <name evidence="3" type="ORF">OLEA9_A056378</name>
</gene>
<feature type="repeat" description="PPR" evidence="2">
    <location>
        <begin position="218"/>
        <end position="252"/>
    </location>
</feature>
<keyword evidence="4" id="KW-1185">Reference proteome</keyword>
<evidence type="ECO:0000256" key="2">
    <source>
        <dbReference type="PROSITE-ProRule" id="PRU00708"/>
    </source>
</evidence>
<evidence type="ECO:0000313" key="3">
    <source>
        <dbReference type="EMBL" id="CAA2935340.1"/>
    </source>
</evidence>
<dbReference type="PANTHER" id="PTHR47926">
    <property type="entry name" value="PENTATRICOPEPTIDE REPEAT-CONTAINING PROTEIN"/>
    <property type="match status" value="1"/>
</dbReference>
<dbReference type="Pfam" id="PF20431">
    <property type="entry name" value="E_motif"/>
    <property type="match status" value="1"/>
</dbReference>
<feature type="repeat" description="PPR" evidence="2">
    <location>
        <begin position="86"/>
        <end position="120"/>
    </location>
</feature>
<dbReference type="InterPro" id="IPR046960">
    <property type="entry name" value="PPR_At4g14850-like_plant"/>
</dbReference>
<dbReference type="Proteomes" id="UP000594638">
    <property type="component" value="Unassembled WGS sequence"/>
</dbReference>
<dbReference type="AlphaFoldDB" id="A0A8S0PCH7"/>
<dbReference type="InterPro" id="IPR011990">
    <property type="entry name" value="TPR-like_helical_dom_sf"/>
</dbReference>
<dbReference type="Gramene" id="OE9A056378T1">
    <property type="protein sequence ID" value="OE9A056378C1"/>
    <property type="gene ID" value="OE9A056378"/>
</dbReference>
<dbReference type="NCBIfam" id="TIGR00756">
    <property type="entry name" value="PPR"/>
    <property type="match status" value="5"/>
</dbReference>
<feature type="repeat" description="PPR" evidence="2">
    <location>
        <begin position="24"/>
        <end position="58"/>
    </location>
</feature>
<protein>
    <submittedName>
        <fullName evidence="3">Pentatricopeptide repeat-containing At4g02750-like</fullName>
    </submittedName>
</protein>
<evidence type="ECO:0000256" key="1">
    <source>
        <dbReference type="ARBA" id="ARBA00022737"/>
    </source>
</evidence>
<dbReference type="InterPro" id="IPR046848">
    <property type="entry name" value="E_motif"/>
</dbReference>
<sequence>MVQHSLKKEVDRARKIFDQMGRKDSVSWNVMIKCYIENNRIFDAREMFDEMPVRTSVTLNTMIMGYIKAGKTHIALKLFTVMPDKDVVSWTAIVTGLCRSSQVDDAWHLFEQMPEANSVSWSSIISGFQQNGFVCESLNVFKKMLVDGTQPNSHSFTSALAACANLALVSPSEQFYSQLFKRGLEGNTCIGNSAISMFVKSGSFHNARRVFVELTKPDLVTWNSMIMGYAQHGYGVEAMMIFHQMQKARFSPDDISYMGVLHSCSHCGYVEEGKQYFRSMDMDYGISPEPVHFACMVDLFARAGKLEEAYTFIKQMPFVRKPIIWRTLLNGCRIWGDLELGVYAAERILELEPNNSSACSMVVDIFALAGKWKEVAKMRRHMRKLEARKELGCSWIDVKGKTYLFTTGDGNHKETDKIFKIIELLAEDTDRYGSRLEGLDDS</sequence>
<dbReference type="EMBL" id="CACTIH010000025">
    <property type="protein sequence ID" value="CAA2935340.1"/>
    <property type="molecule type" value="Genomic_DNA"/>
</dbReference>
<dbReference type="GO" id="GO:0009451">
    <property type="term" value="P:RNA modification"/>
    <property type="evidence" value="ECO:0007669"/>
    <property type="project" value="InterPro"/>
</dbReference>
<evidence type="ECO:0000313" key="4">
    <source>
        <dbReference type="Proteomes" id="UP000594638"/>
    </source>
</evidence>
<keyword evidence="1" id="KW-0677">Repeat</keyword>
<dbReference type="FunFam" id="1.25.40.10:FF:000158">
    <property type="entry name" value="pentatricopeptide repeat-containing protein At2g33680"/>
    <property type="match status" value="1"/>
</dbReference>
<dbReference type="InterPro" id="IPR002885">
    <property type="entry name" value="PPR_rpt"/>
</dbReference>